<dbReference type="GeneID" id="20206979"/>
<dbReference type="RefSeq" id="XP_009025954.1">
    <property type="nucleotide sequence ID" value="XM_009027706.1"/>
</dbReference>
<feature type="chain" id="PRO_5010980510" description="SCP domain-containing protein" evidence="1">
    <location>
        <begin position="26"/>
        <end position="300"/>
    </location>
</feature>
<feature type="domain" description="SCP" evidence="2">
    <location>
        <begin position="48"/>
        <end position="190"/>
    </location>
</feature>
<evidence type="ECO:0000313" key="4">
    <source>
        <dbReference type="EnsemblMetazoa" id="HelroP178828"/>
    </source>
</evidence>
<dbReference type="InterPro" id="IPR014044">
    <property type="entry name" value="CAP_dom"/>
</dbReference>
<keyword evidence="5" id="KW-1185">Reference proteome</keyword>
<dbReference type="Pfam" id="PF00188">
    <property type="entry name" value="CAP"/>
    <property type="match status" value="1"/>
</dbReference>
<dbReference type="PANTHER" id="PTHR10334">
    <property type="entry name" value="CYSTEINE-RICH SECRETORY PROTEIN-RELATED"/>
    <property type="match status" value="1"/>
</dbReference>
<dbReference type="Gene3D" id="3.40.33.10">
    <property type="entry name" value="CAP"/>
    <property type="match status" value="1"/>
</dbReference>
<gene>
    <name evidence="4" type="primary">20206979</name>
    <name evidence="3" type="ORF">HELRODRAFT_178828</name>
</gene>
<dbReference type="HOGENOM" id="CLU_928390_0_0_1"/>
<dbReference type="PROSITE" id="PS01009">
    <property type="entry name" value="CRISP_1"/>
    <property type="match status" value="1"/>
</dbReference>
<evidence type="ECO:0000256" key="1">
    <source>
        <dbReference type="SAM" id="SignalP"/>
    </source>
</evidence>
<reference evidence="3 5" key="2">
    <citation type="journal article" date="2013" name="Nature">
        <title>Insights into bilaterian evolution from three spiralian genomes.</title>
        <authorList>
            <person name="Simakov O."/>
            <person name="Marletaz F."/>
            <person name="Cho S.J."/>
            <person name="Edsinger-Gonzales E."/>
            <person name="Havlak P."/>
            <person name="Hellsten U."/>
            <person name="Kuo D.H."/>
            <person name="Larsson T."/>
            <person name="Lv J."/>
            <person name="Arendt D."/>
            <person name="Savage R."/>
            <person name="Osoegawa K."/>
            <person name="de Jong P."/>
            <person name="Grimwood J."/>
            <person name="Chapman J.A."/>
            <person name="Shapiro H."/>
            <person name="Aerts A."/>
            <person name="Otillar R.P."/>
            <person name="Terry A.Y."/>
            <person name="Boore J.L."/>
            <person name="Grigoriev I.V."/>
            <person name="Lindberg D.R."/>
            <person name="Seaver E.C."/>
            <person name="Weisblat D.A."/>
            <person name="Putnam N.H."/>
            <person name="Rokhsar D.S."/>
        </authorList>
    </citation>
    <scope>NUCLEOTIDE SEQUENCE</scope>
</reference>
<dbReference type="SMART" id="SM00198">
    <property type="entry name" value="SCP"/>
    <property type="match status" value="1"/>
</dbReference>
<dbReference type="InParanoid" id="T1FDT0"/>
<dbReference type="eggNOG" id="KOG3017">
    <property type="taxonomic scope" value="Eukaryota"/>
</dbReference>
<sequence length="300" mass="33045">MLRSFRIISALVLIALVTIPNLGRAEGKYMKHNLREKRRDLKNSVTAEERLAFLVAHNGHRNSTTPPASDMRKMYYSSELEKSAQEWSNTCQFKHGNPSWITMKYINVGQNIWMGSEGYSIESMVGAWAAEKSSYTFSTNDCATDAECGHYTQVVWASSFKVGCGMTQCANYGDNIITVCNYLEAGNYVGEKPYSQGTACSGCPTTAPTCSSNLCAIKNNDCSKVEPSCTITDATNCLCDNSAYMLSNTTTVDNPFSSLDNGARWFLGFGQAVFEPYHRLIPSRGTAVLLTELANSLTNY</sequence>
<dbReference type="CTD" id="20206979"/>
<reference evidence="5" key="1">
    <citation type="submission" date="2012-12" db="EMBL/GenBank/DDBJ databases">
        <authorList>
            <person name="Hellsten U."/>
            <person name="Grimwood J."/>
            <person name="Chapman J.A."/>
            <person name="Shapiro H."/>
            <person name="Aerts A."/>
            <person name="Otillar R.P."/>
            <person name="Terry A.Y."/>
            <person name="Boore J.L."/>
            <person name="Simakov O."/>
            <person name="Marletaz F."/>
            <person name="Cho S.-J."/>
            <person name="Edsinger-Gonzales E."/>
            <person name="Havlak P."/>
            <person name="Kuo D.-H."/>
            <person name="Larsson T."/>
            <person name="Lv J."/>
            <person name="Arendt D."/>
            <person name="Savage R."/>
            <person name="Osoegawa K."/>
            <person name="de Jong P."/>
            <person name="Lindberg D.R."/>
            <person name="Seaver E.C."/>
            <person name="Weisblat D.A."/>
            <person name="Putnam N.H."/>
            <person name="Grigoriev I.V."/>
            <person name="Rokhsar D.S."/>
        </authorList>
    </citation>
    <scope>NUCLEOTIDE SEQUENCE</scope>
</reference>
<dbReference type="InterPro" id="IPR001283">
    <property type="entry name" value="CRISP-related"/>
</dbReference>
<dbReference type="InterPro" id="IPR035940">
    <property type="entry name" value="CAP_sf"/>
</dbReference>
<reference evidence="4" key="3">
    <citation type="submission" date="2015-06" db="UniProtKB">
        <authorList>
            <consortium name="EnsemblMetazoa"/>
        </authorList>
    </citation>
    <scope>IDENTIFICATION</scope>
</reference>
<dbReference type="InterPro" id="IPR018244">
    <property type="entry name" value="Allrgn_V5/Tpx1_CS"/>
</dbReference>
<dbReference type="EnsemblMetazoa" id="HelroT178828">
    <property type="protein sequence ID" value="HelroP178828"/>
    <property type="gene ID" value="HelroG178828"/>
</dbReference>
<dbReference type="Proteomes" id="UP000015101">
    <property type="component" value="Unassembled WGS sequence"/>
</dbReference>
<evidence type="ECO:0000259" key="2">
    <source>
        <dbReference type="SMART" id="SM00198"/>
    </source>
</evidence>
<evidence type="ECO:0000313" key="5">
    <source>
        <dbReference type="Proteomes" id="UP000015101"/>
    </source>
</evidence>
<evidence type="ECO:0000313" key="3">
    <source>
        <dbReference type="EMBL" id="ESN95913.1"/>
    </source>
</evidence>
<dbReference type="EMBL" id="KB097496">
    <property type="protein sequence ID" value="ESN95913.1"/>
    <property type="molecule type" value="Genomic_DNA"/>
</dbReference>
<dbReference type="FunCoup" id="T1FDT0">
    <property type="interactions" value="36"/>
</dbReference>
<dbReference type="KEGG" id="hro:HELRODRAFT_178828"/>
<proteinExistence type="predicted"/>
<name>T1FDT0_HELRO</name>
<dbReference type="STRING" id="6412.T1FDT0"/>
<organism evidence="4 5">
    <name type="scientific">Helobdella robusta</name>
    <name type="common">Californian leech</name>
    <dbReference type="NCBI Taxonomy" id="6412"/>
    <lineage>
        <taxon>Eukaryota</taxon>
        <taxon>Metazoa</taxon>
        <taxon>Spiralia</taxon>
        <taxon>Lophotrochozoa</taxon>
        <taxon>Annelida</taxon>
        <taxon>Clitellata</taxon>
        <taxon>Hirudinea</taxon>
        <taxon>Rhynchobdellida</taxon>
        <taxon>Glossiphoniidae</taxon>
        <taxon>Helobdella</taxon>
    </lineage>
</organism>
<dbReference type="EMBL" id="AMQM01006569">
    <property type="status" value="NOT_ANNOTATED_CDS"/>
    <property type="molecule type" value="Genomic_DNA"/>
</dbReference>
<dbReference type="GO" id="GO:0005615">
    <property type="term" value="C:extracellular space"/>
    <property type="evidence" value="ECO:0000318"/>
    <property type="project" value="GO_Central"/>
</dbReference>
<feature type="signal peptide" evidence="1">
    <location>
        <begin position="1"/>
        <end position="25"/>
    </location>
</feature>
<dbReference type="OrthoDB" id="43654at2759"/>
<dbReference type="PRINTS" id="PR00837">
    <property type="entry name" value="V5TPXLIKE"/>
</dbReference>
<keyword evidence="1" id="KW-0732">Signal</keyword>
<protein>
    <recommendedName>
        <fullName evidence="2">SCP domain-containing protein</fullName>
    </recommendedName>
</protein>
<dbReference type="OMA" id="WHNSEYL"/>
<dbReference type="AlphaFoldDB" id="T1FDT0"/>
<dbReference type="SUPFAM" id="SSF55797">
    <property type="entry name" value="PR-1-like"/>
    <property type="match status" value="1"/>
</dbReference>
<accession>T1FDT0</accession>